<keyword evidence="10" id="KW-0677">Repeat</keyword>
<dbReference type="SMART" id="SM00332">
    <property type="entry name" value="PP2Cc"/>
    <property type="match status" value="1"/>
</dbReference>
<keyword evidence="7" id="KW-0597">Phosphoprotein</keyword>
<dbReference type="FunFam" id="3.80.10.10:FF:000027">
    <property type="entry name" value="PH domain and leucine rich repeat protein phosphatase 2"/>
    <property type="match status" value="1"/>
</dbReference>
<dbReference type="FunFam" id="3.60.40.10:FF:000003">
    <property type="entry name" value="PH domain and leucine-rich repeat protein phosphatase 1"/>
    <property type="match status" value="1"/>
</dbReference>
<evidence type="ECO:0000256" key="10">
    <source>
        <dbReference type="ARBA" id="ARBA00022737"/>
    </source>
</evidence>
<comment type="subcellular location">
    <subcellularLocation>
        <location evidence="4">Cytoplasm</location>
    </subcellularLocation>
    <subcellularLocation>
        <location evidence="3">Membrane</location>
        <topology evidence="3">Peripheral membrane protein</topology>
    </subcellularLocation>
    <subcellularLocation>
        <location evidence="2">Nucleus</location>
    </subcellularLocation>
</comment>
<dbReference type="Proteomes" id="UP000265140">
    <property type="component" value="Chromosome 2"/>
</dbReference>
<dbReference type="SMART" id="SM00369">
    <property type="entry name" value="LRR_TYP"/>
    <property type="match status" value="11"/>
</dbReference>
<evidence type="ECO:0000256" key="6">
    <source>
        <dbReference type="ARBA" id="ARBA00022490"/>
    </source>
</evidence>
<evidence type="ECO:0000256" key="15">
    <source>
        <dbReference type="ARBA" id="ARBA00023242"/>
    </source>
</evidence>
<dbReference type="PROSITE" id="PS51450">
    <property type="entry name" value="LRR"/>
    <property type="match status" value="4"/>
</dbReference>
<dbReference type="AlphaFoldDB" id="A0A6Q2YU19"/>
<dbReference type="Bgee" id="ENSELUG00000014020">
    <property type="expression patterns" value="Expressed in brain and 13 other cell types or tissues"/>
</dbReference>
<feature type="region of interest" description="Disordered" evidence="20">
    <location>
        <begin position="912"/>
        <end position="979"/>
    </location>
</feature>
<dbReference type="InterPro" id="IPR003591">
    <property type="entry name" value="Leu-rich_rpt_typical-subtyp"/>
</dbReference>
<dbReference type="InterPro" id="IPR055414">
    <property type="entry name" value="LRR_R13L4/SHOC2-like"/>
</dbReference>
<evidence type="ECO:0000313" key="23">
    <source>
        <dbReference type="Proteomes" id="UP000265140"/>
    </source>
</evidence>
<feature type="domain" description="PPM-type phosphatase" evidence="21">
    <location>
        <begin position="650"/>
        <end position="898"/>
    </location>
</feature>
<dbReference type="CDD" id="cd13322">
    <property type="entry name" value="PH_PHLPP-like"/>
    <property type="match status" value="1"/>
</dbReference>
<evidence type="ECO:0000256" key="5">
    <source>
        <dbReference type="ARBA" id="ARBA00013081"/>
    </source>
</evidence>
<keyword evidence="6" id="KW-0963">Cytoplasm</keyword>
<feature type="region of interest" description="Disordered" evidence="20">
    <location>
        <begin position="1130"/>
        <end position="1159"/>
    </location>
</feature>
<keyword evidence="11" id="KW-0378">Hydrolase</keyword>
<organism evidence="22 23">
    <name type="scientific">Esox lucius</name>
    <name type="common">Northern pike</name>
    <dbReference type="NCBI Taxonomy" id="8010"/>
    <lineage>
        <taxon>Eukaryota</taxon>
        <taxon>Metazoa</taxon>
        <taxon>Chordata</taxon>
        <taxon>Craniata</taxon>
        <taxon>Vertebrata</taxon>
        <taxon>Euteleostomi</taxon>
        <taxon>Actinopterygii</taxon>
        <taxon>Neopterygii</taxon>
        <taxon>Teleostei</taxon>
        <taxon>Protacanthopterygii</taxon>
        <taxon>Esociformes</taxon>
        <taxon>Esocidae</taxon>
        <taxon>Esox</taxon>
    </lineage>
</organism>
<dbReference type="SUPFAM" id="SSF52058">
    <property type="entry name" value="L domain-like"/>
    <property type="match status" value="2"/>
</dbReference>
<evidence type="ECO:0000256" key="9">
    <source>
        <dbReference type="ARBA" id="ARBA00022723"/>
    </source>
</evidence>
<reference evidence="22" key="2">
    <citation type="submission" date="2020-02" db="EMBL/GenBank/DDBJ databases">
        <title>Esox lucius (northern pike) genome, fEsoLuc1, primary haplotype.</title>
        <authorList>
            <person name="Myers G."/>
            <person name="Karagic N."/>
            <person name="Meyer A."/>
            <person name="Pippel M."/>
            <person name="Reichard M."/>
            <person name="Winkler S."/>
            <person name="Tracey A."/>
            <person name="Sims Y."/>
            <person name="Howe K."/>
            <person name="Rhie A."/>
            <person name="Formenti G."/>
            <person name="Durbin R."/>
            <person name="Fedrigo O."/>
            <person name="Jarvis E.D."/>
        </authorList>
    </citation>
    <scope>NUCLEOTIDE SEQUENCE [LARGE SCALE GENOMIC DNA]</scope>
</reference>
<dbReference type="SUPFAM" id="SSF50729">
    <property type="entry name" value="PH domain-like"/>
    <property type="match status" value="1"/>
</dbReference>
<comment type="function">
    <text evidence="17">Protein phosphatase involved in regulation of Akt and PKC signaling. Mediates dephosphorylation in the C-terminal domain hydrophobic motif of members of the AGC Ser/Thr protein kinase family; specifically acts on 'Ser-473' of AKT1, 'Ser-660' of PRKCB isoform beta-II and 'Ser-657' of PRKCA. Akt regulates the balance between cell survival and apoptosis through a cascade that primarily alters the function of transcription factors that regulate pro- and antiapoptotic genes. Dephosphorylation of 'Ser-473' of Akt triggers apoptosis and decreases cell proliferation. Also controls the phosphorylation of AKT3. Dephosphorylates STK4 on 'Thr-387' leading to STK4 activation and apoptosis. Dephosphorylates RPS6KB1 and is involved in regulation of cap-dependent translation. Inhibits cancer cell proliferation and may act as a tumor suppressor. Dephosphorylation of PRKCA and PRKCB leads to their destabilization and degradation. Dephosphorylates RAF1 inhibiting its kinase activity.</text>
</comment>
<dbReference type="GO" id="GO:0005634">
    <property type="term" value="C:nucleus"/>
    <property type="evidence" value="ECO:0007669"/>
    <property type="project" value="UniProtKB-SubCell"/>
</dbReference>
<evidence type="ECO:0000256" key="2">
    <source>
        <dbReference type="ARBA" id="ARBA00004123"/>
    </source>
</evidence>
<feature type="compositionally biased region" description="Polar residues" evidence="20">
    <location>
        <begin position="937"/>
        <end position="965"/>
    </location>
</feature>
<evidence type="ECO:0000259" key="21">
    <source>
        <dbReference type="PROSITE" id="PS51746"/>
    </source>
</evidence>
<dbReference type="PANTHER" id="PTHR48051:SF43">
    <property type="entry name" value="PH DOMAIN AND LEUCINE RICH REPEAT PROTEIN PHOSPHATASE 1"/>
    <property type="match status" value="1"/>
</dbReference>
<dbReference type="InterPro" id="IPR036457">
    <property type="entry name" value="PPM-type-like_dom_sf"/>
</dbReference>
<dbReference type="GO" id="GO:0046872">
    <property type="term" value="F:metal ion binding"/>
    <property type="evidence" value="ECO:0007669"/>
    <property type="project" value="UniProtKB-KW"/>
</dbReference>
<dbReference type="InterPro" id="IPR050216">
    <property type="entry name" value="LRR_domain-containing"/>
</dbReference>
<dbReference type="Ensembl" id="ENSELUT00000055304.2">
    <property type="protein sequence ID" value="ENSELUP00000069001.2"/>
    <property type="gene ID" value="ENSELUG00000014020.3"/>
</dbReference>
<dbReference type="FunFam" id="3.80.10.10:FF:000120">
    <property type="entry name" value="PH domain and leucine rich repeat protein phosphatase 2"/>
    <property type="match status" value="1"/>
</dbReference>
<comment type="cofactor">
    <cofactor evidence="1">
        <name>Mn(2+)</name>
        <dbReference type="ChEBI" id="CHEBI:29035"/>
    </cofactor>
</comment>
<comment type="catalytic activity">
    <reaction evidence="16">
        <text>O-phospho-L-threonyl-[protein] + H2O = L-threonyl-[protein] + phosphate</text>
        <dbReference type="Rhea" id="RHEA:47004"/>
        <dbReference type="Rhea" id="RHEA-COMP:11060"/>
        <dbReference type="Rhea" id="RHEA-COMP:11605"/>
        <dbReference type="ChEBI" id="CHEBI:15377"/>
        <dbReference type="ChEBI" id="CHEBI:30013"/>
        <dbReference type="ChEBI" id="CHEBI:43474"/>
        <dbReference type="ChEBI" id="CHEBI:61977"/>
        <dbReference type="EC" id="3.1.3.16"/>
    </reaction>
</comment>
<evidence type="ECO:0000256" key="3">
    <source>
        <dbReference type="ARBA" id="ARBA00004170"/>
    </source>
</evidence>
<accession>A0A6Q2YU19</accession>
<sequence length="1180" mass="129100">MVYDYLAALGYQDPLRVQREAANSDLSCMIRFYKRPVNADQQERTLLKGVFSVRKGKTQLHKWAERQVILCGTCLIVASVKDCLTGKMHILPLVGGKVEEVKRRQHCLMFSSPGPQAQTYFVNFDTLADYQRWHRQATKVVSQTISMVDLSCYSLEEVPEYLFYSQDITHLNLRHNFMSLKGPGGLLNLPRFSQLKSLNLSHNRLGVFPESVCEILTLTELNLSCNGLKAVPTQIGNLQSLQTLSLDGNYLSSLPEELGSLAQLNSLGLSFNNFPHIPGVLDRLNGVDRLAMAGNRVETLELSTLARMSHLKNIDLRLNGLRSVRAEALEALKQVIQLDLRDNLLTSLDLSSACSLETLYCQRNQLGALTLSGFTLRTLHASSNRLTTVNIYPVPNQLTQMDLSRNLLDYLPDWVCDSRKIEVLDVTHNVLSELPARLLSSLSLRKLLAGNNGLQRLPDLLDHVPLEALDLQHNKLGELPESLFYKALNLKYLNVSANALETIPPSSQSEESLSTLQELYLTGNNLNENCAALLVGHQNLRVLHMAYNQLLSFPASKLSKLELLEELNLSGNKLKTIPSTVSSCKRLHTLTAHSNHISVFPEILNLPEIKLVDLSCNELTEILLPDSLPVIHPSPAMTTGDSLGSSCLWNHGYSEMSGQRNKLCVSVMAVDRFGDSAEAAYGIFDGDRNEEVPRLLQCTMGDVLSEELLHSNIDSVYMSNTFLTSHRKLGMAGQKLGASALLCYIHHEPSEPGGYFSVTVANVGSCQAVLCRDGQPLPLSKVFSLEQSAEEMERVKLSKAIITEDNKVSGVTCCSRLLGCSYLSPWVLPKPWVRTEPLCSQDDFLILGNRALFERVSYQEAVCTVQAVREPRAAAKKLCTLAQSYGCRDNVGVAVVSLNIGEDSCTCDQPMANNVTDPRVPPPTPLPISAPPGDPATPSSSSGIASEFNSETSASEVGSEAGSTASDEHPSSGSAARPERHCSLHPAAILFLFQRQPSCATFSSNQSDNGLDSDDEAPLEGVISNGSKLEVEVDIHCCMRRQNSVVVSSTNGCLLAVCAREISDLKKSPSTSSLFGKKLSNGSVVAPEDSHNLIEVALEAPKKKSGYFTAPAQQDPEDQLVVPPSLEHDVREQLRGQSPVVPGPPAPSTPPSTRDPVWDYPHPPATVLLANLVHLSDCHS</sequence>
<gene>
    <name evidence="22" type="primary">PHLPP2</name>
</gene>
<evidence type="ECO:0000256" key="4">
    <source>
        <dbReference type="ARBA" id="ARBA00004496"/>
    </source>
</evidence>
<reference evidence="22" key="3">
    <citation type="submission" date="2025-08" db="UniProtKB">
        <authorList>
            <consortium name="Ensembl"/>
        </authorList>
    </citation>
    <scope>IDENTIFICATION</scope>
</reference>
<dbReference type="PROSITE" id="PS51746">
    <property type="entry name" value="PPM_2"/>
    <property type="match status" value="1"/>
</dbReference>
<reference evidence="22" key="4">
    <citation type="submission" date="2025-09" db="UniProtKB">
        <authorList>
            <consortium name="Ensembl"/>
        </authorList>
    </citation>
    <scope>IDENTIFICATION</scope>
</reference>
<dbReference type="GO" id="GO:0004722">
    <property type="term" value="F:protein serine/threonine phosphatase activity"/>
    <property type="evidence" value="ECO:0007669"/>
    <property type="project" value="UniProtKB-EC"/>
</dbReference>
<keyword evidence="12" id="KW-0904">Protein phosphatase</keyword>
<dbReference type="EC" id="3.1.3.16" evidence="5"/>
<reference evidence="23" key="1">
    <citation type="journal article" date="2014" name="PLoS ONE">
        <title>The genome and linkage map of the northern pike (Esox lucius): conserved synteny revealed between the salmonid sister group and the Neoteleostei.</title>
        <authorList>
            <person name="Rondeau E.B."/>
            <person name="Minkley D.R."/>
            <person name="Leong J.S."/>
            <person name="Messmer A.M."/>
            <person name="Jantzen J.R."/>
            <person name="von Schalburg K.R."/>
            <person name="Lemon C."/>
            <person name="Bird N.H."/>
            <person name="Koop B.F."/>
        </authorList>
    </citation>
    <scope>NUCLEOTIDE SEQUENCE</scope>
</reference>
<evidence type="ECO:0000256" key="14">
    <source>
        <dbReference type="ARBA" id="ARBA00023211"/>
    </source>
</evidence>
<dbReference type="GO" id="GO:0005737">
    <property type="term" value="C:cytoplasm"/>
    <property type="evidence" value="ECO:0007669"/>
    <property type="project" value="UniProtKB-SubCell"/>
</dbReference>
<keyword evidence="9" id="KW-0479">Metal-binding</keyword>
<evidence type="ECO:0000256" key="8">
    <source>
        <dbReference type="ARBA" id="ARBA00022614"/>
    </source>
</evidence>
<evidence type="ECO:0000256" key="17">
    <source>
        <dbReference type="ARBA" id="ARBA00058248"/>
    </source>
</evidence>
<dbReference type="Gene3D" id="3.80.10.10">
    <property type="entry name" value="Ribonuclease Inhibitor"/>
    <property type="match status" value="4"/>
</dbReference>
<dbReference type="Pfam" id="PF23598">
    <property type="entry name" value="LRR_14"/>
    <property type="match status" value="1"/>
</dbReference>
<evidence type="ECO:0000256" key="20">
    <source>
        <dbReference type="SAM" id="MobiDB-lite"/>
    </source>
</evidence>
<evidence type="ECO:0000256" key="16">
    <source>
        <dbReference type="ARBA" id="ARBA00048336"/>
    </source>
</evidence>
<evidence type="ECO:0000256" key="11">
    <source>
        <dbReference type="ARBA" id="ARBA00022801"/>
    </source>
</evidence>
<evidence type="ECO:0000256" key="19">
    <source>
        <dbReference type="ARBA" id="ARBA00078933"/>
    </source>
</evidence>
<evidence type="ECO:0000256" key="18">
    <source>
        <dbReference type="ARBA" id="ARBA00072392"/>
    </source>
</evidence>
<dbReference type="Gene3D" id="3.60.40.10">
    <property type="entry name" value="PPM-type phosphatase domain"/>
    <property type="match status" value="1"/>
</dbReference>
<dbReference type="SUPFAM" id="SSF81606">
    <property type="entry name" value="PP2C-like"/>
    <property type="match status" value="1"/>
</dbReference>
<protein>
    <recommendedName>
        <fullName evidence="18">PH domain leucine-rich repeat-containing protein phosphatase 2</fullName>
        <ecNumber evidence="5">3.1.3.16</ecNumber>
    </recommendedName>
    <alternativeName>
        <fullName evidence="19">PH domain leucine-rich repeat-containing protein phosphatase-like</fullName>
    </alternativeName>
</protein>
<dbReference type="SMART" id="SM00364">
    <property type="entry name" value="LRR_BAC"/>
    <property type="match status" value="11"/>
</dbReference>
<evidence type="ECO:0000313" key="22">
    <source>
        <dbReference type="Ensembl" id="ENSELUP00000069001.2"/>
    </source>
</evidence>
<name>A0A6Q2YU19_ESOLU</name>
<feature type="compositionally biased region" description="Pro residues" evidence="20">
    <location>
        <begin position="919"/>
        <end position="935"/>
    </location>
</feature>
<dbReference type="InterPro" id="IPR001611">
    <property type="entry name" value="Leu-rich_rpt"/>
</dbReference>
<keyword evidence="14" id="KW-0464">Manganese</keyword>
<dbReference type="CDD" id="cd00143">
    <property type="entry name" value="PP2Cc"/>
    <property type="match status" value="1"/>
</dbReference>
<feature type="compositionally biased region" description="Pro residues" evidence="20">
    <location>
        <begin position="1141"/>
        <end position="1150"/>
    </location>
</feature>
<evidence type="ECO:0000256" key="13">
    <source>
        <dbReference type="ARBA" id="ARBA00023136"/>
    </source>
</evidence>
<evidence type="ECO:0000256" key="1">
    <source>
        <dbReference type="ARBA" id="ARBA00001936"/>
    </source>
</evidence>
<keyword evidence="8" id="KW-0433">Leucine-rich repeat</keyword>
<evidence type="ECO:0000256" key="12">
    <source>
        <dbReference type="ARBA" id="ARBA00022912"/>
    </source>
</evidence>
<dbReference type="PANTHER" id="PTHR48051">
    <property type="match status" value="1"/>
</dbReference>
<proteinExistence type="predicted"/>
<keyword evidence="13" id="KW-0472">Membrane</keyword>
<keyword evidence="23" id="KW-1185">Reference proteome</keyword>
<dbReference type="Pfam" id="PF00481">
    <property type="entry name" value="PP2C"/>
    <property type="match status" value="1"/>
</dbReference>
<dbReference type="InterPro" id="IPR001932">
    <property type="entry name" value="PPM-type_phosphatase-like_dom"/>
</dbReference>
<dbReference type="Pfam" id="PF13855">
    <property type="entry name" value="LRR_8"/>
    <property type="match status" value="2"/>
</dbReference>
<dbReference type="GO" id="GO:0016020">
    <property type="term" value="C:membrane"/>
    <property type="evidence" value="ECO:0007669"/>
    <property type="project" value="UniProtKB-SubCell"/>
</dbReference>
<dbReference type="GeneTree" id="ENSGT00940000159841"/>
<keyword evidence="15" id="KW-0539">Nucleus</keyword>
<dbReference type="InterPro" id="IPR032675">
    <property type="entry name" value="LRR_dom_sf"/>
</dbReference>
<evidence type="ECO:0000256" key="7">
    <source>
        <dbReference type="ARBA" id="ARBA00022553"/>
    </source>
</evidence>